<feature type="region of interest" description="Disordered" evidence="1">
    <location>
        <begin position="1"/>
        <end position="47"/>
    </location>
</feature>
<evidence type="ECO:0000313" key="2">
    <source>
        <dbReference type="EMBL" id="RPD65230.1"/>
    </source>
</evidence>
<dbReference type="EMBL" id="ML122252">
    <property type="protein sequence ID" value="RPD65230.1"/>
    <property type="molecule type" value="Genomic_DNA"/>
</dbReference>
<keyword evidence="3" id="KW-1185">Reference proteome</keyword>
<reference evidence="2" key="1">
    <citation type="journal article" date="2018" name="Genome Biol. Evol.">
        <title>Genomics and development of Lentinus tigrinus, a white-rot wood-decaying mushroom with dimorphic fruiting bodies.</title>
        <authorList>
            <person name="Wu B."/>
            <person name="Xu Z."/>
            <person name="Knudson A."/>
            <person name="Carlson A."/>
            <person name="Chen N."/>
            <person name="Kovaka S."/>
            <person name="LaButti K."/>
            <person name="Lipzen A."/>
            <person name="Pennachio C."/>
            <person name="Riley R."/>
            <person name="Schakwitz W."/>
            <person name="Umezawa K."/>
            <person name="Ohm R.A."/>
            <person name="Grigoriev I.V."/>
            <person name="Nagy L.G."/>
            <person name="Gibbons J."/>
            <person name="Hibbett D."/>
        </authorList>
    </citation>
    <scope>NUCLEOTIDE SEQUENCE [LARGE SCALE GENOMIC DNA]</scope>
    <source>
        <strain evidence="2">ALCF2SS1-6</strain>
    </source>
</reference>
<organism evidence="2 3">
    <name type="scientific">Lentinus tigrinus ALCF2SS1-6</name>
    <dbReference type="NCBI Taxonomy" id="1328759"/>
    <lineage>
        <taxon>Eukaryota</taxon>
        <taxon>Fungi</taxon>
        <taxon>Dikarya</taxon>
        <taxon>Basidiomycota</taxon>
        <taxon>Agaricomycotina</taxon>
        <taxon>Agaricomycetes</taxon>
        <taxon>Polyporales</taxon>
        <taxon>Polyporaceae</taxon>
        <taxon>Lentinus</taxon>
    </lineage>
</organism>
<name>A0A5C2SNM4_9APHY</name>
<gene>
    <name evidence="2" type="ORF">L227DRAFT_205795</name>
</gene>
<feature type="region of interest" description="Disordered" evidence="1">
    <location>
        <begin position="62"/>
        <end position="92"/>
    </location>
</feature>
<feature type="compositionally biased region" description="Polar residues" evidence="1">
    <location>
        <begin position="12"/>
        <end position="22"/>
    </location>
</feature>
<evidence type="ECO:0000313" key="3">
    <source>
        <dbReference type="Proteomes" id="UP000313359"/>
    </source>
</evidence>
<evidence type="ECO:0000256" key="1">
    <source>
        <dbReference type="SAM" id="MobiDB-lite"/>
    </source>
</evidence>
<protein>
    <submittedName>
        <fullName evidence="2">Uncharacterized protein</fullName>
    </submittedName>
</protein>
<proteinExistence type="predicted"/>
<sequence length="198" mass="21612">MIHYTPGVGASRQRSTFKSCQRSVGPEELEARGSTVRVSARTPPRRYAGARAACTSSISVHQEGTSHWPASGPSNEHAGGSPPNAEPRHTSPAAAARTCFLSGVPAWVSWCFPRASSPPPKEAGWRSCLFRRSLEAPLVLVVAGVPLAIPKLLSTRAQLAWTMIRDTRWHDGHDVRCTMHDTRYLRWSLVPSPEPLEA</sequence>
<accession>A0A5C2SNM4</accession>
<dbReference type="Proteomes" id="UP000313359">
    <property type="component" value="Unassembled WGS sequence"/>
</dbReference>
<dbReference type="AlphaFoldDB" id="A0A5C2SNM4"/>